<dbReference type="NCBIfam" id="TIGR00215">
    <property type="entry name" value="lpxB"/>
    <property type="match status" value="1"/>
</dbReference>
<evidence type="ECO:0000313" key="13">
    <source>
        <dbReference type="Proteomes" id="UP001595976"/>
    </source>
</evidence>
<evidence type="ECO:0000256" key="5">
    <source>
        <dbReference type="ARBA" id="ARBA00022516"/>
    </source>
</evidence>
<dbReference type="EC" id="2.4.1.182" evidence="3 11"/>
<dbReference type="PANTHER" id="PTHR30372:SF4">
    <property type="entry name" value="LIPID-A-DISACCHARIDE SYNTHASE, MITOCHONDRIAL-RELATED"/>
    <property type="match status" value="1"/>
</dbReference>
<evidence type="ECO:0000256" key="1">
    <source>
        <dbReference type="ARBA" id="ARBA00002056"/>
    </source>
</evidence>
<name>A0ABW0F689_9HYPH</name>
<protein>
    <recommendedName>
        <fullName evidence="4 11">Lipid-A-disaccharide synthase</fullName>
        <ecNumber evidence="3 11">2.4.1.182</ecNumber>
    </recommendedName>
</protein>
<evidence type="ECO:0000256" key="9">
    <source>
        <dbReference type="ARBA" id="ARBA00023098"/>
    </source>
</evidence>
<sequence length="396" mass="42477">MRPFRLAMIAGEASGDALALRFLAALRQRLGAREIELRGVGDHGLPEAGLKPFFPQADIAVMGFAPVIARLPLLLRRMEDAARGVVAFRPDLLLTIDSPDFCLRVARKVRARAPEIPIVHWVCPSVWAWRSGRAPAMAPHIDRILALLPFEPAALARLRGPETVYVGHPLMERLAEFRPGNAIERTSRDDQARPLVLVLPGSRRAEIRHILPVFGEAVARIAASAPGARFVLPAVARLQPMIAEMIAGWPVAPEIVTGEAAKLAAFRNARAALATSGTVTLELALAEIPTVAAYRAAAWEIAIARRLVKLPSVILPNLILGRNIVPEFIQDEATPDALSRHLLALLPEGAERQAQSDGFAELEAIMRSAGPSPAANAVEAALAVVQARSGKAVLAG</sequence>
<comment type="caution">
    <text evidence="12">The sequence shown here is derived from an EMBL/GenBank/DDBJ whole genome shotgun (WGS) entry which is preliminary data.</text>
</comment>
<dbReference type="GO" id="GO:0008915">
    <property type="term" value="F:lipid-A-disaccharide synthase activity"/>
    <property type="evidence" value="ECO:0007669"/>
    <property type="project" value="UniProtKB-EC"/>
</dbReference>
<dbReference type="RefSeq" id="WP_158443562.1">
    <property type="nucleotide sequence ID" value="NZ_JAOAOS010000005.1"/>
</dbReference>
<keyword evidence="7 11" id="KW-0328">Glycosyltransferase</keyword>
<dbReference type="Proteomes" id="UP001595976">
    <property type="component" value="Unassembled WGS sequence"/>
</dbReference>
<evidence type="ECO:0000256" key="2">
    <source>
        <dbReference type="ARBA" id="ARBA00007868"/>
    </source>
</evidence>
<evidence type="ECO:0000256" key="8">
    <source>
        <dbReference type="ARBA" id="ARBA00022679"/>
    </source>
</evidence>
<keyword evidence="6 11" id="KW-0441">Lipid A biosynthesis</keyword>
<comment type="catalytic activity">
    <reaction evidence="10 11">
        <text>a lipid X + a UDP-2-N,3-O-bis[(3R)-3-hydroxyacyl]-alpha-D-glucosamine = a lipid A disaccharide + UDP + H(+)</text>
        <dbReference type="Rhea" id="RHEA:67828"/>
        <dbReference type="ChEBI" id="CHEBI:15378"/>
        <dbReference type="ChEBI" id="CHEBI:58223"/>
        <dbReference type="ChEBI" id="CHEBI:137748"/>
        <dbReference type="ChEBI" id="CHEBI:176338"/>
        <dbReference type="ChEBI" id="CHEBI:176343"/>
        <dbReference type="EC" id="2.4.1.182"/>
    </reaction>
</comment>
<accession>A0ABW0F689</accession>
<evidence type="ECO:0000256" key="3">
    <source>
        <dbReference type="ARBA" id="ARBA00012687"/>
    </source>
</evidence>
<dbReference type="EMBL" id="JBHSLI010000005">
    <property type="protein sequence ID" value="MFC5294000.1"/>
    <property type="molecule type" value="Genomic_DNA"/>
</dbReference>
<gene>
    <name evidence="11 12" type="primary">lpxB</name>
    <name evidence="12" type="ORF">ACFPK2_13490</name>
</gene>
<keyword evidence="8 11" id="KW-0808">Transferase</keyword>
<organism evidence="12 13">
    <name type="scientific">Bosea minatitlanensis</name>
    <dbReference type="NCBI Taxonomy" id="128782"/>
    <lineage>
        <taxon>Bacteria</taxon>
        <taxon>Pseudomonadati</taxon>
        <taxon>Pseudomonadota</taxon>
        <taxon>Alphaproteobacteria</taxon>
        <taxon>Hyphomicrobiales</taxon>
        <taxon>Boseaceae</taxon>
        <taxon>Bosea</taxon>
    </lineage>
</organism>
<dbReference type="InterPro" id="IPR003835">
    <property type="entry name" value="Glyco_trans_19"/>
</dbReference>
<comment type="function">
    <text evidence="1 11">Condensation of UDP-2,3-diacylglucosamine and 2,3-diacylglucosamine-1-phosphate to form lipid A disaccharide, a precursor of lipid A, a phosphorylated glycolipid that anchors the lipopolysaccharide to the outer membrane of the cell.</text>
</comment>
<reference evidence="13" key="1">
    <citation type="journal article" date="2019" name="Int. J. Syst. Evol. Microbiol.">
        <title>The Global Catalogue of Microorganisms (GCM) 10K type strain sequencing project: providing services to taxonomists for standard genome sequencing and annotation.</title>
        <authorList>
            <consortium name="The Broad Institute Genomics Platform"/>
            <consortium name="The Broad Institute Genome Sequencing Center for Infectious Disease"/>
            <person name="Wu L."/>
            <person name="Ma J."/>
        </authorList>
    </citation>
    <scope>NUCLEOTIDE SEQUENCE [LARGE SCALE GENOMIC DNA]</scope>
    <source>
        <strain evidence="13">CGMCC 1.15643</strain>
    </source>
</reference>
<comment type="similarity">
    <text evidence="2 11">Belongs to the LpxB family.</text>
</comment>
<keyword evidence="9 11" id="KW-0443">Lipid metabolism</keyword>
<evidence type="ECO:0000256" key="11">
    <source>
        <dbReference type="HAMAP-Rule" id="MF_00392"/>
    </source>
</evidence>
<evidence type="ECO:0000256" key="7">
    <source>
        <dbReference type="ARBA" id="ARBA00022676"/>
    </source>
</evidence>
<comment type="pathway">
    <text evidence="11">Bacterial outer membrane biogenesis; LPS lipid A biosynthesis.</text>
</comment>
<dbReference type="PANTHER" id="PTHR30372">
    <property type="entry name" value="LIPID-A-DISACCHARIDE SYNTHASE"/>
    <property type="match status" value="1"/>
</dbReference>
<evidence type="ECO:0000256" key="6">
    <source>
        <dbReference type="ARBA" id="ARBA00022556"/>
    </source>
</evidence>
<dbReference type="SUPFAM" id="SSF53756">
    <property type="entry name" value="UDP-Glycosyltransferase/glycogen phosphorylase"/>
    <property type="match status" value="1"/>
</dbReference>
<dbReference type="HAMAP" id="MF_00392">
    <property type="entry name" value="LpxB"/>
    <property type="match status" value="1"/>
</dbReference>
<evidence type="ECO:0000313" key="12">
    <source>
        <dbReference type="EMBL" id="MFC5294000.1"/>
    </source>
</evidence>
<evidence type="ECO:0000256" key="4">
    <source>
        <dbReference type="ARBA" id="ARBA00020902"/>
    </source>
</evidence>
<dbReference type="Pfam" id="PF02684">
    <property type="entry name" value="LpxB"/>
    <property type="match status" value="1"/>
</dbReference>
<keyword evidence="5 11" id="KW-0444">Lipid biosynthesis</keyword>
<keyword evidence="13" id="KW-1185">Reference proteome</keyword>
<evidence type="ECO:0000256" key="10">
    <source>
        <dbReference type="ARBA" id="ARBA00048975"/>
    </source>
</evidence>
<proteinExistence type="inferred from homology"/>